<dbReference type="AlphaFoldDB" id="A0A2I1R4A5"/>
<dbReference type="Proteomes" id="UP000234662">
    <property type="component" value="Unassembled WGS sequence"/>
</dbReference>
<gene>
    <name evidence="3" type="ORF">CYJ73_19460</name>
</gene>
<proteinExistence type="predicted"/>
<organism evidence="3 4">
    <name type="scientific">Gordonia terrae</name>
    <dbReference type="NCBI Taxonomy" id="2055"/>
    <lineage>
        <taxon>Bacteria</taxon>
        <taxon>Bacillati</taxon>
        <taxon>Actinomycetota</taxon>
        <taxon>Actinomycetes</taxon>
        <taxon>Mycobacteriales</taxon>
        <taxon>Gordoniaceae</taxon>
        <taxon>Gordonia</taxon>
    </lineage>
</organism>
<feature type="transmembrane region" description="Helical" evidence="1">
    <location>
        <begin position="111"/>
        <end position="129"/>
    </location>
</feature>
<feature type="transmembrane region" description="Helical" evidence="1">
    <location>
        <begin position="150"/>
        <end position="170"/>
    </location>
</feature>
<reference evidence="3 4" key="1">
    <citation type="submission" date="2017-12" db="EMBL/GenBank/DDBJ databases">
        <title>Phylogenetic diversity of female urinary microbiome.</title>
        <authorList>
            <person name="Thomas-White K."/>
            <person name="Wolfe A.J."/>
        </authorList>
    </citation>
    <scope>NUCLEOTIDE SEQUENCE [LARGE SCALE GENOMIC DNA]</scope>
    <source>
        <strain evidence="3 4">UMB0777</strain>
    </source>
</reference>
<dbReference type="GO" id="GO:0004175">
    <property type="term" value="F:endopeptidase activity"/>
    <property type="evidence" value="ECO:0007669"/>
    <property type="project" value="UniProtKB-ARBA"/>
</dbReference>
<evidence type="ECO:0000313" key="3">
    <source>
        <dbReference type="EMBL" id="PKZ63951.1"/>
    </source>
</evidence>
<evidence type="ECO:0000313" key="4">
    <source>
        <dbReference type="Proteomes" id="UP000234662"/>
    </source>
</evidence>
<feature type="transmembrane region" description="Helical" evidence="1">
    <location>
        <begin position="207"/>
        <end position="226"/>
    </location>
</feature>
<dbReference type="InterPro" id="IPR003675">
    <property type="entry name" value="Rce1/LyrA-like_dom"/>
</dbReference>
<dbReference type="GO" id="GO:0006508">
    <property type="term" value="P:proteolysis"/>
    <property type="evidence" value="ECO:0007669"/>
    <property type="project" value="UniProtKB-KW"/>
</dbReference>
<feature type="transmembrane region" description="Helical" evidence="1">
    <location>
        <begin position="7"/>
        <end position="26"/>
    </location>
</feature>
<dbReference type="PANTHER" id="PTHR35797">
    <property type="entry name" value="PROTEASE-RELATED"/>
    <property type="match status" value="1"/>
</dbReference>
<dbReference type="InterPro" id="IPR042150">
    <property type="entry name" value="MmRce1-like"/>
</dbReference>
<accession>A0A2I1R4A5</accession>
<sequence length="273" mass="30024">MPRRTVAFFGLAYLFSWSVWLPMLTAPDSLQWLHYVGSLGPLMAAFIMRWHDGGRDGVVELFSQMLRWRVAPQWILLAVGFPLALFVLGTAVSTLLHAPVDWSEFLGSKEFAHVGWVLIPIEIIFFGFGEETGWRGYAIPSLQTAGWTPYAATTMFAVGWAGWHLPLFFYPYGLQSLGLLLIPGWIMSLLFGAYLTTFLFNSARCSILVIAVFHGMVDIVSISRAATDITLIVVNAGLIAAAVGVTIATAPQLTASAAARRFRKPPRSSDHSS</sequence>
<name>A0A2I1R4A5_9ACTN</name>
<dbReference type="GO" id="GO:0080120">
    <property type="term" value="P:CAAX-box protein maturation"/>
    <property type="evidence" value="ECO:0007669"/>
    <property type="project" value="UniProtKB-ARBA"/>
</dbReference>
<feature type="transmembrane region" description="Helical" evidence="1">
    <location>
        <begin position="71"/>
        <end position="91"/>
    </location>
</feature>
<evidence type="ECO:0000256" key="1">
    <source>
        <dbReference type="SAM" id="Phobius"/>
    </source>
</evidence>
<keyword evidence="1" id="KW-0472">Membrane</keyword>
<dbReference type="PANTHER" id="PTHR35797:SF1">
    <property type="entry name" value="PROTEASE"/>
    <property type="match status" value="1"/>
</dbReference>
<dbReference type="EMBL" id="PKJC01000018">
    <property type="protein sequence ID" value="PKZ63951.1"/>
    <property type="molecule type" value="Genomic_DNA"/>
</dbReference>
<comment type="caution">
    <text evidence="3">The sequence shown here is derived from an EMBL/GenBank/DDBJ whole genome shotgun (WGS) entry which is preliminary data.</text>
</comment>
<feature type="domain" description="CAAX prenyl protease 2/Lysostaphin resistance protein A-like" evidence="2">
    <location>
        <begin position="116"/>
        <end position="219"/>
    </location>
</feature>
<dbReference type="Pfam" id="PF02517">
    <property type="entry name" value="Rce1-like"/>
    <property type="match status" value="1"/>
</dbReference>
<feature type="transmembrane region" description="Helical" evidence="1">
    <location>
        <begin position="32"/>
        <end position="50"/>
    </location>
</feature>
<feature type="transmembrane region" description="Helical" evidence="1">
    <location>
        <begin position="232"/>
        <end position="259"/>
    </location>
</feature>
<keyword evidence="3" id="KW-0645">Protease</keyword>
<keyword evidence="3" id="KW-0482">Metalloprotease</keyword>
<feature type="transmembrane region" description="Helical" evidence="1">
    <location>
        <begin position="176"/>
        <end position="200"/>
    </location>
</feature>
<evidence type="ECO:0000259" key="2">
    <source>
        <dbReference type="Pfam" id="PF02517"/>
    </source>
</evidence>
<dbReference type="GO" id="GO:0008237">
    <property type="term" value="F:metallopeptidase activity"/>
    <property type="evidence" value="ECO:0007669"/>
    <property type="project" value="UniProtKB-KW"/>
</dbReference>
<keyword evidence="1" id="KW-0812">Transmembrane</keyword>
<protein>
    <submittedName>
        <fullName evidence="3">CPBP family intramembrane metalloprotease</fullName>
    </submittedName>
</protein>
<keyword evidence="1" id="KW-1133">Transmembrane helix</keyword>
<keyword evidence="3" id="KW-0378">Hydrolase</keyword>